<dbReference type="NCBIfam" id="TIGR03263">
    <property type="entry name" value="guanyl_kin"/>
    <property type="match status" value="1"/>
</dbReference>
<dbReference type="InterPro" id="IPR008144">
    <property type="entry name" value="Guanylate_kin-like_dom"/>
</dbReference>
<dbReference type="PANTHER" id="PTHR23117:SF13">
    <property type="entry name" value="GUANYLATE KINASE"/>
    <property type="match status" value="1"/>
</dbReference>
<dbReference type="InterPro" id="IPR017665">
    <property type="entry name" value="Guanylate_kinase"/>
</dbReference>
<dbReference type="InterPro" id="IPR008145">
    <property type="entry name" value="GK/Ca_channel_bsu"/>
</dbReference>
<evidence type="ECO:0000256" key="11">
    <source>
        <dbReference type="ARBA" id="ARBA00030128"/>
    </source>
</evidence>
<dbReference type="PROSITE" id="PS50052">
    <property type="entry name" value="GUANYLATE_KINASE_2"/>
    <property type="match status" value="1"/>
</dbReference>
<comment type="subcellular location">
    <subcellularLocation>
        <location evidence="2 13">Cytoplasm</location>
    </subcellularLocation>
</comment>
<dbReference type="FunFam" id="3.30.63.10:FF:000005">
    <property type="entry name" value="Guanylate kinase"/>
    <property type="match status" value="1"/>
</dbReference>
<evidence type="ECO:0000313" key="15">
    <source>
        <dbReference type="EMBL" id="MBC8558933.1"/>
    </source>
</evidence>
<dbReference type="RefSeq" id="WP_249293830.1">
    <property type="nucleotide sequence ID" value="NZ_JACRSV010000001.1"/>
</dbReference>
<dbReference type="GO" id="GO:0004385">
    <property type="term" value="F:GMP kinase activity"/>
    <property type="evidence" value="ECO:0007669"/>
    <property type="project" value="UniProtKB-UniRule"/>
</dbReference>
<comment type="catalytic activity">
    <reaction evidence="12 13">
        <text>GMP + ATP = GDP + ADP</text>
        <dbReference type="Rhea" id="RHEA:20780"/>
        <dbReference type="ChEBI" id="CHEBI:30616"/>
        <dbReference type="ChEBI" id="CHEBI:58115"/>
        <dbReference type="ChEBI" id="CHEBI:58189"/>
        <dbReference type="ChEBI" id="CHEBI:456216"/>
        <dbReference type="EC" id="2.7.4.8"/>
    </reaction>
</comment>
<protein>
    <recommendedName>
        <fullName evidence="5 13">Guanylate kinase</fullName>
        <ecNumber evidence="4 13">2.7.4.8</ecNumber>
    </recommendedName>
    <alternativeName>
        <fullName evidence="11 13">GMP kinase</fullName>
    </alternativeName>
</protein>
<evidence type="ECO:0000256" key="8">
    <source>
        <dbReference type="ARBA" id="ARBA00022741"/>
    </source>
</evidence>
<evidence type="ECO:0000256" key="9">
    <source>
        <dbReference type="ARBA" id="ARBA00022777"/>
    </source>
</evidence>
<evidence type="ECO:0000256" key="13">
    <source>
        <dbReference type="HAMAP-Rule" id="MF_00328"/>
    </source>
</evidence>
<evidence type="ECO:0000256" key="10">
    <source>
        <dbReference type="ARBA" id="ARBA00022840"/>
    </source>
</evidence>
<dbReference type="CDD" id="cd00071">
    <property type="entry name" value="GMPK"/>
    <property type="match status" value="1"/>
</dbReference>
<comment type="caution">
    <text evidence="15">The sequence shown here is derived from an EMBL/GenBank/DDBJ whole genome shotgun (WGS) entry which is preliminary data.</text>
</comment>
<proteinExistence type="inferred from homology"/>
<comment type="function">
    <text evidence="1 13">Essential for recycling GMP and indirectly, cGMP.</text>
</comment>
<organism evidence="15 16">
    <name type="scientific">Fumia xinanensis</name>
    <dbReference type="NCBI Taxonomy" id="2763659"/>
    <lineage>
        <taxon>Bacteria</taxon>
        <taxon>Bacillati</taxon>
        <taxon>Bacillota</taxon>
        <taxon>Clostridia</taxon>
        <taxon>Eubacteriales</taxon>
        <taxon>Oscillospiraceae</taxon>
        <taxon>Fumia</taxon>
    </lineage>
</organism>
<dbReference type="Gene3D" id="3.30.63.10">
    <property type="entry name" value="Guanylate Kinase phosphate binding domain"/>
    <property type="match status" value="1"/>
</dbReference>
<keyword evidence="10 13" id="KW-0067">ATP-binding</keyword>
<dbReference type="EC" id="2.7.4.8" evidence="4 13"/>
<evidence type="ECO:0000256" key="6">
    <source>
        <dbReference type="ARBA" id="ARBA00022490"/>
    </source>
</evidence>
<dbReference type="EMBL" id="JACRSV010000001">
    <property type="protein sequence ID" value="MBC8558933.1"/>
    <property type="molecule type" value="Genomic_DNA"/>
</dbReference>
<dbReference type="GO" id="GO:0005524">
    <property type="term" value="F:ATP binding"/>
    <property type="evidence" value="ECO:0007669"/>
    <property type="project" value="UniProtKB-UniRule"/>
</dbReference>
<dbReference type="GO" id="GO:0005829">
    <property type="term" value="C:cytosol"/>
    <property type="evidence" value="ECO:0007669"/>
    <property type="project" value="TreeGrafter"/>
</dbReference>
<accession>A0A926E3K8</accession>
<dbReference type="Gene3D" id="3.40.50.300">
    <property type="entry name" value="P-loop containing nucleotide triphosphate hydrolases"/>
    <property type="match status" value="1"/>
</dbReference>
<dbReference type="InterPro" id="IPR020590">
    <property type="entry name" value="Guanylate_kinase_CS"/>
</dbReference>
<feature type="binding site" evidence="13">
    <location>
        <begin position="11"/>
        <end position="18"/>
    </location>
    <ligand>
        <name>ATP</name>
        <dbReference type="ChEBI" id="CHEBI:30616"/>
    </ligand>
</feature>
<sequence>MNKGTLVVFSGPSGCGKDTILQKYLDGREDVFLSISATTRSPRPGEVDGVNYFFLSEEQFKKKIAHDGMLEYACYCGNYYGTPRDSVYQKLNAGIDVILEIEVQGALQIKERCPEAAMIFVMPPSMEELRSRLVGRGTEDMETVEKRLSQAREEMKAAPQYDYIIVNNTIEQAAEDLHAVLRSQRLKTENQKEFLNEVFHYDA</sequence>
<evidence type="ECO:0000313" key="16">
    <source>
        <dbReference type="Proteomes" id="UP000610760"/>
    </source>
</evidence>
<feature type="domain" description="Guanylate kinase-like" evidence="14">
    <location>
        <begin position="4"/>
        <end position="182"/>
    </location>
</feature>
<reference evidence="15" key="1">
    <citation type="submission" date="2020-08" db="EMBL/GenBank/DDBJ databases">
        <title>Genome public.</title>
        <authorList>
            <person name="Liu C."/>
            <person name="Sun Q."/>
        </authorList>
    </citation>
    <scope>NUCLEOTIDE SEQUENCE</scope>
    <source>
        <strain evidence="15">NSJ-33</strain>
    </source>
</reference>
<evidence type="ECO:0000256" key="2">
    <source>
        <dbReference type="ARBA" id="ARBA00004496"/>
    </source>
</evidence>
<dbReference type="FunFam" id="3.40.50.300:FF:000855">
    <property type="entry name" value="Guanylate kinase"/>
    <property type="match status" value="1"/>
</dbReference>
<comment type="similarity">
    <text evidence="3 13">Belongs to the guanylate kinase family.</text>
</comment>
<dbReference type="InterPro" id="IPR027417">
    <property type="entry name" value="P-loop_NTPase"/>
</dbReference>
<dbReference type="PROSITE" id="PS00856">
    <property type="entry name" value="GUANYLATE_KINASE_1"/>
    <property type="match status" value="1"/>
</dbReference>
<evidence type="ECO:0000256" key="1">
    <source>
        <dbReference type="ARBA" id="ARBA00003531"/>
    </source>
</evidence>
<keyword evidence="6 13" id="KW-0963">Cytoplasm</keyword>
<evidence type="ECO:0000256" key="4">
    <source>
        <dbReference type="ARBA" id="ARBA00012961"/>
    </source>
</evidence>
<name>A0A926E3K8_9FIRM</name>
<dbReference type="Pfam" id="PF00625">
    <property type="entry name" value="Guanylate_kin"/>
    <property type="match status" value="1"/>
</dbReference>
<dbReference type="AlphaFoldDB" id="A0A926E3K8"/>
<evidence type="ECO:0000256" key="5">
    <source>
        <dbReference type="ARBA" id="ARBA00016296"/>
    </source>
</evidence>
<keyword evidence="8 13" id="KW-0547">Nucleotide-binding</keyword>
<evidence type="ECO:0000256" key="12">
    <source>
        <dbReference type="ARBA" id="ARBA00048594"/>
    </source>
</evidence>
<evidence type="ECO:0000256" key="7">
    <source>
        <dbReference type="ARBA" id="ARBA00022679"/>
    </source>
</evidence>
<dbReference type="HAMAP" id="MF_00328">
    <property type="entry name" value="Guanylate_kinase"/>
    <property type="match status" value="1"/>
</dbReference>
<evidence type="ECO:0000259" key="14">
    <source>
        <dbReference type="PROSITE" id="PS50052"/>
    </source>
</evidence>
<keyword evidence="7 13" id="KW-0808">Transferase</keyword>
<evidence type="ECO:0000256" key="3">
    <source>
        <dbReference type="ARBA" id="ARBA00005790"/>
    </source>
</evidence>
<keyword evidence="9 13" id="KW-0418">Kinase</keyword>
<dbReference type="PANTHER" id="PTHR23117">
    <property type="entry name" value="GUANYLATE KINASE-RELATED"/>
    <property type="match status" value="1"/>
</dbReference>
<dbReference type="SMART" id="SM00072">
    <property type="entry name" value="GuKc"/>
    <property type="match status" value="1"/>
</dbReference>
<dbReference type="SUPFAM" id="SSF52540">
    <property type="entry name" value="P-loop containing nucleoside triphosphate hydrolases"/>
    <property type="match status" value="1"/>
</dbReference>
<dbReference type="Proteomes" id="UP000610760">
    <property type="component" value="Unassembled WGS sequence"/>
</dbReference>
<keyword evidence="16" id="KW-1185">Reference proteome</keyword>
<gene>
    <name evidence="13 15" type="primary">gmk</name>
    <name evidence="15" type="ORF">H8710_02500</name>
</gene>